<dbReference type="PROSITE" id="PS50043">
    <property type="entry name" value="HTH_LUXR_2"/>
    <property type="match status" value="1"/>
</dbReference>
<keyword evidence="2" id="KW-0805">Transcription regulation</keyword>
<dbReference type="Pfam" id="PF00072">
    <property type="entry name" value="Response_reg"/>
    <property type="match status" value="1"/>
</dbReference>
<dbReference type="SUPFAM" id="SSF46894">
    <property type="entry name" value="C-terminal effector domain of the bipartite response regulators"/>
    <property type="match status" value="1"/>
</dbReference>
<dbReference type="SMART" id="SM00421">
    <property type="entry name" value="HTH_LUXR"/>
    <property type="match status" value="1"/>
</dbReference>
<feature type="domain" description="Response regulatory" evidence="7">
    <location>
        <begin position="13"/>
        <end position="129"/>
    </location>
</feature>
<evidence type="ECO:0000256" key="4">
    <source>
        <dbReference type="ARBA" id="ARBA00023163"/>
    </source>
</evidence>
<dbReference type="CDD" id="cd06170">
    <property type="entry name" value="LuxR_C_like"/>
    <property type="match status" value="1"/>
</dbReference>
<sequence>MKKTEIKAANSYKVLLVEDHPMFREHLGQLINRDLGMSICGEADNIRDAMRLILETKPDIAIVDITLHGSSGLELLKDIKAQGLDINVLVLSMHDEELYAERALRAGAKGYITKNEASTEVIEAIRCVMKGDVYASRQMTAKLLERMTQKRSNSELAGMETLADRELEVFQMLGRGKSTREIAQTLNLGESTVETYRARIKEKLQLRSAAELYLRAGQWVRDHGA</sequence>
<dbReference type="SMART" id="SM00448">
    <property type="entry name" value="REC"/>
    <property type="match status" value="1"/>
</dbReference>
<gene>
    <name evidence="8" type="ORF">ACFQDI_04870</name>
</gene>
<dbReference type="EMBL" id="JBHSMQ010000001">
    <property type="protein sequence ID" value="MFC5454181.1"/>
    <property type="molecule type" value="Genomic_DNA"/>
</dbReference>
<evidence type="ECO:0000256" key="1">
    <source>
        <dbReference type="ARBA" id="ARBA00022553"/>
    </source>
</evidence>
<dbReference type="PROSITE" id="PS00622">
    <property type="entry name" value="HTH_LUXR_1"/>
    <property type="match status" value="1"/>
</dbReference>
<evidence type="ECO:0000259" key="7">
    <source>
        <dbReference type="PROSITE" id="PS50110"/>
    </source>
</evidence>
<dbReference type="InterPro" id="IPR011006">
    <property type="entry name" value="CheY-like_superfamily"/>
</dbReference>
<dbReference type="InterPro" id="IPR039420">
    <property type="entry name" value="WalR-like"/>
</dbReference>
<dbReference type="Gene3D" id="3.40.50.2300">
    <property type="match status" value="1"/>
</dbReference>
<feature type="domain" description="HTH luxR-type" evidence="6">
    <location>
        <begin position="155"/>
        <end position="220"/>
    </location>
</feature>
<dbReference type="Proteomes" id="UP001596052">
    <property type="component" value="Unassembled WGS sequence"/>
</dbReference>
<evidence type="ECO:0000259" key="6">
    <source>
        <dbReference type="PROSITE" id="PS50043"/>
    </source>
</evidence>
<organism evidence="8 9">
    <name type="scientific">Prosthecobacter fluviatilis</name>
    <dbReference type="NCBI Taxonomy" id="445931"/>
    <lineage>
        <taxon>Bacteria</taxon>
        <taxon>Pseudomonadati</taxon>
        <taxon>Verrucomicrobiota</taxon>
        <taxon>Verrucomicrobiia</taxon>
        <taxon>Verrucomicrobiales</taxon>
        <taxon>Verrucomicrobiaceae</taxon>
        <taxon>Prosthecobacter</taxon>
    </lineage>
</organism>
<dbReference type="PANTHER" id="PTHR43214">
    <property type="entry name" value="TWO-COMPONENT RESPONSE REGULATOR"/>
    <property type="match status" value="1"/>
</dbReference>
<dbReference type="PRINTS" id="PR00038">
    <property type="entry name" value="HTHLUXR"/>
</dbReference>
<dbReference type="InterPro" id="IPR016032">
    <property type="entry name" value="Sig_transdc_resp-reg_C-effctor"/>
</dbReference>
<name>A0ABW0KMM9_9BACT</name>
<accession>A0ABW0KMM9</accession>
<keyword evidence="4" id="KW-0804">Transcription</keyword>
<dbReference type="InterPro" id="IPR058245">
    <property type="entry name" value="NreC/VraR/RcsB-like_REC"/>
</dbReference>
<dbReference type="CDD" id="cd17535">
    <property type="entry name" value="REC_NarL-like"/>
    <property type="match status" value="1"/>
</dbReference>
<dbReference type="Pfam" id="PF00196">
    <property type="entry name" value="GerE"/>
    <property type="match status" value="1"/>
</dbReference>
<keyword evidence="3" id="KW-0238">DNA-binding</keyword>
<dbReference type="PROSITE" id="PS50110">
    <property type="entry name" value="RESPONSE_REGULATORY"/>
    <property type="match status" value="1"/>
</dbReference>
<proteinExistence type="predicted"/>
<keyword evidence="9" id="KW-1185">Reference proteome</keyword>
<dbReference type="PANTHER" id="PTHR43214:SF41">
    <property type="entry name" value="NITRATE_NITRITE RESPONSE REGULATOR PROTEIN NARP"/>
    <property type="match status" value="1"/>
</dbReference>
<dbReference type="InterPro" id="IPR000792">
    <property type="entry name" value="Tscrpt_reg_LuxR_C"/>
</dbReference>
<evidence type="ECO:0000256" key="2">
    <source>
        <dbReference type="ARBA" id="ARBA00023015"/>
    </source>
</evidence>
<comment type="caution">
    <text evidence="8">The sequence shown here is derived from an EMBL/GenBank/DDBJ whole genome shotgun (WGS) entry which is preliminary data.</text>
</comment>
<dbReference type="SUPFAM" id="SSF52172">
    <property type="entry name" value="CheY-like"/>
    <property type="match status" value="1"/>
</dbReference>
<reference evidence="9" key="1">
    <citation type="journal article" date="2019" name="Int. J. Syst. Evol. Microbiol.">
        <title>The Global Catalogue of Microorganisms (GCM) 10K type strain sequencing project: providing services to taxonomists for standard genome sequencing and annotation.</title>
        <authorList>
            <consortium name="The Broad Institute Genomics Platform"/>
            <consortium name="The Broad Institute Genome Sequencing Center for Infectious Disease"/>
            <person name="Wu L."/>
            <person name="Ma J."/>
        </authorList>
    </citation>
    <scope>NUCLEOTIDE SEQUENCE [LARGE SCALE GENOMIC DNA]</scope>
    <source>
        <strain evidence="9">CGMCC 4.1469</strain>
    </source>
</reference>
<dbReference type="InterPro" id="IPR001789">
    <property type="entry name" value="Sig_transdc_resp-reg_receiver"/>
</dbReference>
<keyword evidence="1 5" id="KW-0597">Phosphoprotein</keyword>
<protein>
    <submittedName>
        <fullName evidence="8">Response regulator</fullName>
    </submittedName>
</protein>
<evidence type="ECO:0000256" key="3">
    <source>
        <dbReference type="ARBA" id="ARBA00023125"/>
    </source>
</evidence>
<dbReference type="RefSeq" id="WP_377163990.1">
    <property type="nucleotide sequence ID" value="NZ_JBHSMQ010000001.1"/>
</dbReference>
<evidence type="ECO:0000313" key="8">
    <source>
        <dbReference type="EMBL" id="MFC5454181.1"/>
    </source>
</evidence>
<evidence type="ECO:0000256" key="5">
    <source>
        <dbReference type="PROSITE-ProRule" id="PRU00169"/>
    </source>
</evidence>
<evidence type="ECO:0000313" key="9">
    <source>
        <dbReference type="Proteomes" id="UP001596052"/>
    </source>
</evidence>
<feature type="modified residue" description="4-aspartylphosphate" evidence="5">
    <location>
        <position position="64"/>
    </location>
</feature>